<dbReference type="Pfam" id="PF00106">
    <property type="entry name" value="adh_short"/>
    <property type="match status" value="1"/>
</dbReference>
<dbReference type="PANTHER" id="PTHR43180">
    <property type="entry name" value="3-OXOACYL-(ACYL-CARRIER-PROTEIN) REDUCTASE (AFU_ORTHOLOGUE AFUA_6G11210)"/>
    <property type="match status" value="1"/>
</dbReference>
<proteinExistence type="inferred from homology"/>
<comment type="similarity">
    <text evidence="1 3">Belongs to the short-chain dehydrogenases/reductases (SDR) family.</text>
</comment>
<evidence type="ECO:0000256" key="1">
    <source>
        <dbReference type="ARBA" id="ARBA00006484"/>
    </source>
</evidence>
<dbReference type="NCBIfam" id="NF006123">
    <property type="entry name" value="PRK08267.1"/>
    <property type="match status" value="1"/>
</dbReference>
<reference evidence="4" key="2">
    <citation type="submission" date="2020-09" db="EMBL/GenBank/DDBJ databases">
        <authorList>
            <person name="Sun Q."/>
            <person name="Kim S."/>
        </authorList>
    </citation>
    <scope>NUCLEOTIDE SEQUENCE</scope>
    <source>
        <strain evidence="4">KCTC 32422</strain>
    </source>
</reference>
<keyword evidence="2" id="KW-0560">Oxidoreductase</keyword>
<organism evidence="4 5">
    <name type="scientific">Novosphingobium arvoryzae</name>
    <dbReference type="NCBI Taxonomy" id="1256514"/>
    <lineage>
        <taxon>Bacteria</taxon>
        <taxon>Pseudomonadati</taxon>
        <taxon>Pseudomonadota</taxon>
        <taxon>Alphaproteobacteria</taxon>
        <taxon>Sphingomonadales</taxon>
        <taxon>Sphingomonadaceae</taxon>
        <taxon>Novosphingobium</taxon>
    </lineage>
</organism>
<name>A0A918VF03_9SPHN</name>
<dbReference type="PRINTS" id="PR00081">
    <property type="entry name" value="GDHRDH"/>
</dbReference>
<dbReference type="PRINTS" id="PR00080">
    <property type="entry name" value="SDRFAMILY"/>
</dbReference>
<dbReference type="InterPro" id="IPR036291">
    <property type="entry name" value="NAD(P)-bd_dom_sf"/>
</dbReference>
<evidence type="ECO:0000313" key="5">
    <source>
        <dbReference type="Proteomes" id="UP000634139"/>
    </source>
</evidence>
<protein>
    <submittedName>
        <fullName evidence="4">Short-chain dehydrogenase</fullName>
    </submittedName>
</protein>
<keyword evidence="5" id="KW-1185">Reference proteome</keyword>
<evidence type="ECO:0000256" key="3">
    <source>
        <dbReference type="RuleBase" id="RU000363"/>
    </source>
</evidence>
<evidence type="ECO:0000256" key="2">
    <source>
        <dbReference type="ARBA" id="ARBA00023002"/>
    </source>
</evidence>
<accession>A0A918VF03</accession>
<gene>
    <name evidence="4" type="ORF">GCM10011617_10040</name>
</gene>
<dbReference type="Proteomes" id="UP000634139">
    <property type="component" value="Unassembled WGS sequence"/>
</dbReference>
<dbReference type="SUPFAM" id="SSF51735">
    <property type="entry name" value="NAD(P)-binding Rossmann-fold domains"/>
    <property type="match status" value="1"/>
</dbReference>
<sequence length="274" mass="28433">MIRESAVAQHKSIFITGAASGIGRAVAQLFGARGWFVGLADVNEAGMRETAAGIPAGASSVHLLDVRDRAAWDDALAAFAAAAGGRIDVMFNNAGVPLGGQLIDNNVAEIERCLDINLKGVLFGAQAAHPWLKASAPGSCLLNTASAAGIYGTPGASVYSATKFGVRAITECLDAEWSGDGIKVASLMPAFIDTPLLDQASNQGDNARIRGRVQDAGLEITPVGEVAEAAWNAVHGKALHTRVGKTAHRLAFAARWMPGKLRKQTRSSLKPLGG</sequence>
<dbReference type="RefSeq" id="WP_189539331.1">
    <property type="nucleotide sequence ID" value="NZ_BMZD01000002.1"/>
</dbReference>
<dbReference type="PANTHER" id="PTHR43180:SF66">
    <property type="entry name" value="SHORT-CHAIN DEHYDROGENASE_REDUCTASE FAMILY PROTEIN"/>
    <property type="match status" value="1"/>
</dbReference>
<dbReference type="Gene3D" id="3.40.50.720">
    <property type="entry name" value="NAD(P)-binding Rossmann-like Domain"/>
    <property type="match status" value="1"/>
</dbReference>
<dbReference type="GO" id="GO:0016491">
    <property type="term" value="F:oxidoreductase activity"/>
    <property type="evidence" value="ECO:0007669"/>
    <property type="project" value="UniProtKB-KW"/>
</dbReference>
<dbReference type="InterPro" id="IPR002347">
    <property type="entry name" value="SDR_fam"/>
</dbReference>
<reference evidence="4" key="1">
    <citation type="journal article" date="2014" name="Int. J. Syst. Evol. Microbiol.">
        <title>Complete genome sequence of Corynebacterium casei LMG S-19264T (=DSM 44701T), isolated from a smear-ripened cheese.</title>
        <authorList>
            <consortium name="US DOE Joint Genome Institute (JGI-PGF)"/>
            <person name="Walter F."/>
            <person name="Albersmeier A."/>
            <person name="Kalinowski J."/>
            <person name="Ruckert C."/>
        </authorList>
    </citation>
    <scope>NUCLEOTIDE SEQUENCE</scope>
    <source>
        <strain evidence="4">KCTC 32422</strain>
    </source>
</reference>
<dbReference type="EMBL" id="BMZD01000002">
    <property type="protein sequence ID" value="GGZ92516.1"/>
    <property type="molecule type" value="Genomic_DNA"/>
</dbReference>
<evidence type="ECO:0000313" key="4">
    <source>
        <dbReference type="EMBL" id="GGZ92516.1"/>
    </source>
</evidence>
<comment type="caution">
    <text evidence="4">The sequence shown here is derived from an EMBL/GenBank/DDBJ whole genome shotgun (WGS) entry which is preliminary data.</text>
</comment>
<dbReference type="AlphaFoldDB" id="A0A918VF03"/>